<keyword evidence="3" id="KW-0808">Transferase</keyword>
<name>A0A919C353_9ACTN</name>
<evidence type="ECO:0000256" key="2">
    <source>
        <dbReference type="ARBA" id="ARBA00022603"/>
    </source>
</evidence>
<dbReference type="SUPFAM" id="SSF53335">
    <property type="entry name" value="S-adenosyl-L-methionine-dependent methyltransferases"/>
    <property type="match status" value="1"/>
</dbReference>
<comment type="caution">
    <text evidence="9">The sequence shown here is derived from an EMBL/GenBank/DDBJ whole genome shotgun (WGS) entry which is preliminary data.</text>
</comment>
<protein>
    <recommendedName>
        <fullName evidence="1">site-specific DNA-methyltransferase (adenine-specific)</fullName>
        <ecNumber evidence="1">2.1.1.72</ecNumber>
    </recommendedName>
</protein>
<accession>A0A919C353</accession>
<dbReference type="PRINTS" id="PR00507">
    <property type="entry name" value="N12N6MTFRASE"/>
</dbReference>
<dbReference type="InterPro" id="IPR054277">
    <property type="entry name" value="DUF7008"/>
</dbReference>
<evidence type="ECO:0000259" key="8">
    <source>
        <dbReference type="Pfam" id="PF22654"/>
    </source>
</evidence>
<evidence type="ECO:0000256" key="3">
    <source>
        <dbReference type="ARBA" id="ARBA00022679"/>
    </source>
</evidence>
<feature type="domain" description="Type II methyltransferase M.TaqI-like" evidence="7">
    <location>
        <begin position="387"/>
        <end position="571"/>
    </location>
</feature>
<dbReference type="PANTHER" id="PTHR33841:SF1">
    <property type="entry name" value="DNA METHYLTRANSFERASE A"/>
    <property type="match status" value="1"/>
</dbReference>
<gene>
    <name evidence="9" type="ORF">GCM10018980_09290</name>
</gene>
<comment type="catalytic activity">
    <reaction evidence="5">
        <text>a 2'-deoxyadenosine in DNA + S-adenosyl-L-methionine = an N(6)-methyl-2'-deoxyadenosine in DNA + S-adenosyl-L-homocysteine + H(+)</text>
        <dbReference type="Rhea" id="RHEA:15197"/>
        <dbReference type="Rhea" id="RHEA-COMP:12418"/>
        <dbReference type="Rhea" id="RHEA-COMP:12419"/>
        <dbReference type="ChEBI" id="CHEBI:15378"/>
        <dbReference type="ChEBI" id="CHEBI:57856"/>
        <dbReference type="ChEBI" id="CHEBI:59789"/>
        <dbReference type="ChEBI" id="CHEBI:90615"/>
        <dbReference type="ChEBI" id="CHEBI:90616"/>
        <dbReference type="EC" id="2.1.1.72"/>
    </reaction>
</comment>
<dbReference type="Pfam" id="PF22654">
    <property type="entry name" value="DUF7008"/>
    <property type="match status" value="1"/>
</dbReference>
<dbReference type="Proteomes" id="UP000619355">
    <property type="component" value="Unassembled WGS sequence"/>
</dbReference>
<keyword evidence="2 9" id="KW-0489">Methyltransferase</keyword>
<keyword evidence="4" id="KW-0949">S-adenosyl-L-methionine</keyword>
<dbReference type="InterPro" id="IPR029063">
    <property type="entry name" value="SAM-dependent_MTases_sf"/>
</dbReference>
<dbReference type="GO" id="GO:0009007">
    <property type="term" value="F:site-specific DNA-methyltransferase (adenine-specific) activity"/>
    <property type="evidence" value="ECO:0007669"/>
    <property type="project" value="UniProtKB-EC"/>
</dbReference>
<dbReference type="NCBIfam" id="NF033451">
    <property type="entry name" value="BREX_2_MTaseX"/>
    <property type="match status" value="1"/>
</dbReference>
<dbReference type="Gene3D" id="3.40.50.150">
    <property type="entry name" value="Vaccinia Virus protein VP39"/>
    <property type="match status" value="1"/>
</dbReference>
<reference evidence="10" key="1">
    <citation type="journal article" date="2019" name="Int. J. Syst. Evol. Microbiol.">
        <title>The Global Catalogue of Microorganisms (GCM) 10K type strain sequencing project: providing services to taxonomists for standard genome sequencing and annotation.</title>
        <authorList>
            <consortium name="The Broad Institute Genomics Platform"/>
            <consortium name="The Broad Institute Genome Sequencing Center for Infectious Disease"/>
            <person name="Wu L."/>
            <person name="Ma J."/>
        </authorList>
    </citation>
    <scope>NUCLEOTIDE SEQUENCE [LARGE SCALE GENOMIC DNA]</scope>
    <source>
        <strain evidence="10">JCM 4253</strain>
    </source>
</reference>
<dbReference type="GO" id="GO:0032259">
    <property type="term" value="P:methylation"/>
    <property type="evidence" value="ECO:0007669"/>
    <property type="project" value="UniProtKB-KW"/>
</dbReference>
<dbReference type="InterPro" id="IPR011639">
    <property type="entry name" value="MethylTrfase_TaqI-like_dom"/>
</dbReference>
<dbReference type="EMBL" id="BNBF01000002">
    <property type="protein sequence ID" value="GHG37432.1"/>
    <property type="molecule type" value="Genomic_DNA"/>
</dbReference>
<evidence type="ECO:0000256" key="4">
    <source>
        <dbReference type="ARBA" id="ARBA00022691"/>
    </source>
</evidence>
<dbReference type="EC" id="2.1.1.72" evidence="1"/>
<feature type="region of interest" description="Disordered" evidence="6">
    <location>
        <begin position="1298"/>
        <end position="1318"/>
    </location>
</feature>
<evidence type="ECO:0000256" key="5">
    <source>
        <dbReference type="ARBA" id="ARBA00047942"/>
    </source>
</evidence>
<proteinExistence type="predicted"/>
<dbReference type="Pfam" id="PF07669">
    <property type="entry name" value="Eco57I"/>
    <property type="match status" value="1"/>
</dbReference>
<organism evidence="9 10">
    <name type="scientific">Streptomyces capoamus</name>
    <dbReference type="NCBI Taxonomy" id="68183"/>
    <lineage>
        <taxon>Bacteria</taxon>
        <taxon>Bacillati</taxon>
        <taxon>Actinomycetota</taxon>
        <taxon>Actinomycetes</taxon>
        <taxon>Kitasatosporales</taxon>
        <taxon>Streptomycetaceae</taxon>
        <taxon>Streptomyces</taxon>
    </lineage>
</organism>
<evidence type="ECO:0000259" key="7">
    <source>
        <dbReference type="Pfam" id="PF07669"/>
    </source>
</evidence>
<keyword evidence="10" id="KW-1185">Reference proteome</keyword>
<dbReference type="PANTHER" id="PTHR33841">
    <property type="entry name" value="DNA METHYLTRANSFERASE YEEA-RELATED"/>
    <property type="match status" value="1"/>
</dbReference>
<dbReference type="GO" id="GO:0006304">
    <property type="term" value="P:DNA modification"/>
    <property type="evidence" value="ECO:0007669"/>
    <property type="project" value="InterPro"/>
</dbReference>
<evidence type="ECO:0000256" key="1">
    <source>
        <dbReference type="ARBA" id="ARBA00011900"/>
    </source>
</evidence>
<sequence>MAPVPVRMAGPLVCGTGNRLTSTNVESRLVDGPVRIGFNECGAAGLAGWDGGPGGSQGNRCIRGDRGTVSGMRGAAVTVTPEETQGAGASLDRTRLLKDLQAQARILEDDLRARTENEPEFRDALRVEYEKAVAAERTAAMYETWRDERVVQIAAAWVLACVFVRFSEDNGLIPDAWLSGPGDRLAEAQDRHDAYFRENPSKNDRDWLLDSFDALAKSHRTVEGLFDRAHNPLYEVTPSYEAATALLAFWRQRGADGEIVHDFTDPALDTRFLGDLYQDLSEHARKTYALLQTPVFVEEFILDLTLEPAVEEFGLTPAWKHRPSGWDGEVWADGPGGEEVVRGLRCIDPACGSGHFLLGMFERLLGKWREAEPGTEPWVLVRRALESVHGADKNPFAVAIARFRLLVAALKAGGVRDLSAAPGLPIRVAVADSLLHGRGAETVTEAFDTLFADNEPFYFRTEDVEEYAREVDLLGRGSYHVVVGNPPYITVKDANENKNYKAAYDACYRQYALSVPFAQRIFELAVRAGGDHRDGGFTGQITANSFMKREFGKKLIEEFFPRVQLTHVIDTSGAYIPGHGTPTVILAGRNHVPRKAQAVRAVLGVKGEGSQPAEPEKGLVWQAIVKQVKHPGSASQWVSSEDVERGRWAKHPWSLSGGGIADLMSQLHADAGRLSDRVLRIGFYGMTHADDAMLAPQGVFTRYRLEEEARVPVAAGEDVRDWYVRAPNEVFHPYDSTKNLLAIETLPRFSRFLWPVRTELGNRATFGTGTYFNSSRPWHGWHQIPSDTEADAKAIAFSFVSTHSNFALVQDSKAFKQSAPLIKLRKGVSRERYLELLGVLNSSTACFWLKQMSHNKGRPGAERGDADEPWEHRYEFTGTKLLEFPLPRHLPLTLSDELEALARAAVEHAPTTCTANGVPSREALAEARRGESRSRIRMIALQEELDWTFYGAYGLLSPNELARTTAAEVPEVCLGERAFEIVLARKMRDGEGGNKWFERHGSTPVTEIPAHWPEAYRKVVQARIDLIEANKDIRLIERPEFKRRWSIEPWEKREAAALRSWLLDAAEREDLWFDERDGFTVPRPLTVNQLADALRHDKDVQAVAELYATDHLGKRDASLATVLAAVIDAEHVPYLAALRYKDSGLRKRAQWEQVWEQQREEDRTGQRLDIKVPPKYTSADFLKHSYWSNRGKLDVPKERFISYPGASLESDGSLLLGWAGWNHRDQADALVGLIRSRIEVGGWDKKDPRLVPLLAGLREVMPWVHQWYGEYDEEWEGNPAEEFQAALDSGRADAEVSEADLVKWRPEKKTGGRKKKSE</sequence>
<evidence type="ECO:0000313" key="9">
    <source>
        <dbReference type="EMBL" id="GHG37432.1"/>
    </source>
</evidence>
<evidence type="ECO:0000313" key="10">
    <source>
        <dbReference type="Proteomes" id="UP000619355"/>
    </source>
</evidence>
<dbReference type="PROSITE" id="PS00092">
    <property type="entry name" value="N6_MTASE"/>
    <property type="match status" value="1"/>
</dbReference>
<dbReference type="GO" id="GO:0003676">
    <property type="term" value="F:nucleic acid binding"/>
    <property type="evidence" value="ECO:0007669"/>
    <property type="project" value="InterPro"/>
</dbReference>
<feature type="domain" description="DUF7008" evidence="8">
    <location>
        <begin position="938"/>
        <end position="1315"/>
    </location>
</feature>
<feature type="compositionally biased region" description="Basic and acidic residues" evidence="6">
    <location>
        <begin position="1298"/>
        <end position="1310"/>
    </location>
</feature>
<evidence type="ECO:0000256" key="6">
    <source>
        <dbReference type="SAM" id="MobiDB-lite"/>
    </source>
</evidence>
<dbReference type="InterPro" id="IPR050953">
    <property type="entry name" value="N4_N6_ade-DNA_methylase"/>
</dbReference>
<dbReference type="InterPro" id="IPR002052">
    <property type="entry name" value="DNA_methylase_N6_adenine_CS"/>
</dbReference>